<feature type="transmembrane region" description="Helical" evidence="9">
    <location>
        <begin position="137"/>
        <end position="162"/>
    </location>
</feature>
<evidence type="ECO:0000256" key="6">
    <source>
        <dbReference type="ARBA" id="ARBA00022692"/>
    </source>
</evidence>
<reference evidence="10 11" key="1">
    <citation type="submission" date="2019-10" db="EMBL/GenBank/DDBJ databases">
        <title>The Genome Sequence of Clostridium tarantellae Isolated from Fish Brain.</title>
        <authorList>
            <person name="Bano L."/>
            <person name="Kiel M."/>
            <person name="Sales G."/>
            <person name="Doxey A.C."/>
            <person name="Mansfield M.J."/>
            <person name="Schiavone M."/>
            <person name="Rossetto O."/>
            <person name="Pirazzini M."/>
            <person name="Dobrindt U."/>
            <person name="Montecucco C."/>
        </authorList>
    </citation>
    <scope>NUCLEOTIDE SEQUENCE [LARGE SCALE GENOMIC DNA]</scope>
    <source>
        <strain evidence="10 11">DSM 3997</strain>
    </source>
</reference>
<evidence type="ECO:0000256" key="5">
    <source>
        <dbReference type="ARBA" id="ARBA00022683"/>
    </source>
</evidence>
<keyword evidence="3" id="KW-1003">Cell membrane</keyword>
<keyword evidence="6 9" id="KW-0812">Transmembrane</keyword>
<evidence type="ECO:0000256" key="3">
    <source>
        <dbReference type="ARBA" id="ARBA00022475"/>
    </source>
</evidence>
<feature type="transmembrane region" description="Helical" evidence="9">
    <location>
        <begin position="35"/>
        <end position="56"/>
    </location>
</feature>
<dbReference type="AlphaFoldDB" id="A0A6I1MJN1"/>
<comment type="caution">
    <text evidence="10">The sequence shown here is derived from an EMBL/GenBank/DDBJ whole genome shotgun (WGS) entry which is preliminary data.</text>
</comment>
<evidence type="ECO:0000313" key="10">
    <source>
        <dbReference type="EMBL" id="MPQ43736.1"/>
    </source>
</evidence>
<keyword evidence="4 10" id="KW-0762">Sugar transport</keyword>
<dbReference type="PANTHER" id="PTHR32502:SF28">
    <property type="entry name" value="PHOSPHOTRANSFERASE SYSTEM SUGAR-SPECIFIC EIIC COMPONENT"/>
    <property type="match status" value="1"/>
</dbReference>
<keyword evidence="8 9" id="KW-0472">Membrane</keyword>
<feature type="transmembrane region" description="Helical" evidence="9">
    <location>
        <begin position="95"/>
        <end position="116"/>
    </location>
</feature>
<dbReference type="GO" id="GO:0009401">
    <property type="term" value="P:phosphoenolpyruvate-dependent sugar phosphotransferase system"/>
    <property type="evidence" value="ECO:0007669"/>
    <property type="project" value="UniProtKB-KW"/>
</dbReference>
<gene>
    <name evidence="10" type="ORF">GBZ86_08195</name>
</gene>
<keyword evidence="7 9" id="KW-1133">Transmembrane helix</keyword>
<evidence type="ECO:0000256" key="9">
    <source>
        <dbReference type="SAM" id="Phobius"/>
    </source>
</evidence>
<proteinExistence type="predicted"/>
<feature type="transmembrane region" description="Helical" evidence="9">
    <location>
        <begin position="182"/>
        <end position="201"/>
    </location>
</feature>
<sequence>MMELSIIQCLLLALWAFFSINEMLGPYLGLWHRPLIAGLGAGIILGDINTGLFIGATLEMISLGVHSYGGAVVPDYTTGAILGVVFGHLSGNYDTGIAIGVPIALLGSYLDVLARLSTGICAHRADKQAANGNIKGMWGWHLFGSVPWGLSRAIPVFIGAYFGSDVAQAFIDKVPVWLTNGFAAAGHAMPALGVAILLNYLPITKQWYFAILGFVLVTFLQLPMLAIGIVGLITAVTYVQLYFKNNGNGPSINNGANDFDQIGGEF</sequence>
<dbReference type="Proteomes" id="UP000430345">
    <property type="component" value="Unassembled WGS sequence"/>
</dbReference>
<comment type="subcellular location">
    <subcellularLocation>
        <location evidence="1">Cell membrane</location>
        <topology evidence="1">Multi-pass membrane protein</topology>
    </subcellularLocation>
</comment>
<feature type="transmembrane region" description="Helical" evidence="9">
    <location>
        <begin position="68"/>
        <end position="89"/>
    </location>
</feature>
<evidence type="ECO:0000256" key="2">
    <source>
        <dbReference type="ARBA" id="ARBA00022448"/>
    </source>
</evidence>
<evidence type="ECO:0000256" key="7">
    <source>
        <dbReference type="ARBA" id="ARBA00022989"/>
    </source>
</evidence>
<dbReference type="InterPro" id="IPR004700">
    <property type="entry name" value="PTS_IIC_man"/>
</dbReference>
<keyword evidence="11" id="KW-1185">Reference proteome</keyword>
<feature type="transmembrane region" description="Helical" evidence="9">
    <location>
        <begin position="208"/>
        <end position="241"/>
    </location>
</feature>
<dbReference type="InterPro" id="IPR050303">
    <property type="entry name" value="GatZ_KbaZ_carbometab"/>
</dbReference>
<protein>
    <submittedName>
        <fullName evidence="10">PTS sugar transporter subunit IIC</fullName>
    </submittedName>
</protein>
<organism evidence="10 11">
    <name type="scientific">Clostridium tarantellae</name>
    <dbReference type="NCBI Taxonomy" id="39493"/>
    <lineage>
        <taxon>Bacteria</taxon>
        <taxon>Bacillati</taxon>
        <taxon>Bacillota</taxon>
        <taxon>Clostridia</taxon>
        <taxon>Eubacteriales</taxon>
        <taxon>Clostridiaceae</taxon>
        <taxon>Clostridium</taxon>
    </lineage>
</organism>
<accession>A0A6I1MJN1</accession>
<dbReference type="PANTHER" id="PTHR32502">
    <property type="entry name" value="N-ACETYLGALACTOSAMINE PERMEASE II COMPONENT-RELATED"/>
    <property type="match status" value="1"/>
</dbReference>
<evidence type="ECO:0000256" key="1">
    <source>
        <dbReference type="ARBA" id="ARBA00004651"/>
    </source>
</evidence>
<evidence type="ECO:0000313" key="11">
    <source>
        <dbReference type="Proteomes" id="UP000430345"/>
    </source>
</evidence>
<name>A0A6I1MJN1_9CLOT</name>
<dbReference type="Pfam" id="PF03609">
    <property type="entry name" value="EII-Sor"/>
    <property type="match status" value="1"/>
</dbReference>
<evidence type="ECO:0000256" key="4">
    <source>
        <dbReference type="ARBA" id="ARBA00022597"/>
    </source>
</evidence>
<dbReference type="GO" id="GO:0005886">
    <property type="term" value="C:plasma membrane"/>
    <property type="evidence" value="ECO:0007669"/>
    <property type="project" value="UniProtKB-SubCell"/>
</dbReference>
<dbReference type="PROSITE" id="PS51106">
    <property type="entry name" value="PTS_EIIC_TYPE_4"/>
    <property type="match status" value="1"/>
</dbReference>
<evidence type="ECO:0000256" key="8">
    <source>
        <dbReference type="ARBA" id="ARBA00023136"/>
    </source>
</evidence>
<keyword evidence="5" id="KW-0598">Phosphotransferase system</keyword>
<keyword evidence="2" id="KW-0813">Transport</keyword>
<dbReference type="EMBL" id="WHJC01000100">
    <property type="protein sequence ID" value="MPQ43736.1"/>
    <property type="molecule type" value="Genomic_DNA"/>
</dbReference>